<keyword evidence="3 5" id="KW-0520">NAD</keyword>
<evidence type="ECO:0000256" key="3">
    <source>
        <dbReference type="ARBA" id="ARBA00023027"/>
    </source>
</evidence>
<dbReference type="CDD" id="cd12158">
    <property type="entry name" value="ErythrP_dh"/>
    <property type="match status" value="1"/>
</dbReference>
<reference evidence="9 10" key="1">
    <citation type="journal article" date="2019" name="Int. J. Syst. Evol. Microbiol.">
        <title>The Global Catalogue of Microorganisms (GCM) 10K type strain sequencing project: providing services to taxonomists for standard genome sequencing and annotation.</title>
        <authorList>
            <consortium name="The Broad Institute Genomics Platform"/>
            <consortium name="The Broad Institute Genome Sequencing Center for Infectious Disease"/>
            <person name="Wu L."/>
            <person name="Ma J."/>
        </authorList>
    </citation>
    <scope>NUCLEOTIDE SEQUENCE [LARGE SCALE GENOMIC DNA]</scope>
    <source>
        <strain evidence="9 10">JCM 15896</strain>
    </source>
</reference>
<comment type="subcellular location">
    <subcellularLocation>
        <location evidence="5">Cytoplasm</location>
    </subcellularLocation>
</comment>
<dbReference type="EMBL" id="BAAAFD010000008">
    <property type="protein sequence ID" value="GAA0858418.1"/>
    <property type="molecule type" value="Genomic_DNA"/>
</dbReference>
<dbReference type="InterPro" id="IPR006140">
    <property type="entry name" value="D-isomer_DH_NAD-bd"/>
</dbReference>
<comment type="pathway">
    <text evidence="5">Cofactor biosynthesis; pyridoxine 5'-phosphate biosynthesis; pyridoxine 5'-phosphate from D-erythrose 4-phosphate: step 2/5.</text>
</comment>
<dbReference type="PANTHER" id="PTHR10996">
    <property type="entry name" value="2-HYDROXYACID DEHYDROGENASE-RELATED"/>
    <property type="match status" value="1"/>
</dbReference>
<feature type="binding site" evidence="5">
    <location>
        <position position="147"/>
    </location>
    <ligand>
        <name>NAD(+)</name>
        <dbReference type="ChEBI" id="CHEBI:57540"/>
    </ligand>
</feature>
<dbReference type="SUPFAM" id="SSF52283">
    <property type="entry name" value="Formate/glycerate dehydrogenase catalytic domain-like"/>
    <property type="match status" value="1"/>
</dbReference>
<dbReference type="Pfam" id="PF02826">
    <property type="entry name" value="2-Hacid_dh_C"/>
    <property type="match status" value="1"/>
</dbReference>
<comment type="caution">
    <text evidence="5">Lacks conserved residue(s) required for the propagation of feature annotation.</text>
</comment>
<comment type="similarity">
    <text evidence="5">Belongs to the D-isomer specific 2-hydroxyacid dehydrogenase family. PdxB subfamily.</text>
</comment>
<dbReference type="InterPro" id="IPR050223">
    <property type="entry name" value="D-isomer_2-hydroxyacid_DH"/>
</dbReference>
<feature type="active site" description="Proton donor" evidence="5">
    <location>
        <position position="254"/>
    </location>
</feature>
<evidence type="ECO:0000259" key="8">
    <source>
        <dbReference type="Pfam" id="PF11890"/>
    </source>
</evidence>
<evidence type="ECO:0000256" key="1">
    <source>
        <dbReference type="ARBA" id="ARBA00022490"/>
    </source>
</evidence>
<dbReference type="HAMAP" id="MF_01825">
    <property type="entry name" value="PdxB"/>
    <property type="match status" value="1"/>
</dbReference>
<dbReference type="PROSITE" id="PS00065">
    <property type="entry name" value="D_2_HYDROXYACID_DH_1"/>
    <property type="match status" value="1"/>
</dbReference>
<dbReference type="Proteomes" id="UP001500359">
    <property type="component" value="Unassembled WGS sequence"/>
</dbReference>
<dbReference type="InterPro" id="IPR024531">
    <property type="entry name" value="Erythronate-4-P_DHase_dimer"/>
</dbReference>
<feature type="domain" description="D-isomer specific 2-hydroxyacid dehydrogenase catalytic" evidence="6">
    <location>
        <begin position="10"/>
        <end position="283"/>
    </location>
</feature>
<dbReference type="Gene3D" id="3.30.1370.170">
    <property type="match status" value="1"/>
</dbReference>
<dbReference type="PANTHER" id="PTHR10996:SF178">
    <property type="entry name" value="2-HYDROXYACID DEHYDROGENASE YGL185C-RELATED"/>
    <property type="match status" value="1"/>
</dbReference>
<dbReference type="InterPro" id="IPR029752">
    <property type="entry name" value="D-isomer_DH_CS1"/>
</dbReference>
<keyword evidence="10" id="KW-1185">Reference proteome</keyword>
<feature type="active site" evidence="5">
    <location>
        <position position="208"/>
    </location>
</feature>
<dbReference type="Gene3D" id="3.40.50.720">
    <property type="entry name" value="NAD(P)-binding Rossmann-like Domain"/>
    <property type="match status" value="2"/>
</dbReference>
<feature type="binding site" evidence="5">
    <location>
        <position position="257"/>
    </location>
    <ligand>
        <name>NAD(+)</name>
        <dbReference type="ChEBI" id="CHEBI:57540"/>
    </ligand>
</feature>
<dbReference type="InterPro" id="IPR038251">
    <property type="entry name" value="PdxB_dimer_sf"/>
</dbReference>
<proteinExistence type="inferred from homology"/>
<evidence type="ECO:0000256" key="4">
    <source>
        <dbReference type="ARBA" id="ARBA00023096"/>
    </source>
</evidence>
<evidence type="ECO:0000256" key="5">
    <source>
        <dbReference type="HAMAP-Rule" id="MF_01825"/>
    </source>
</evidence>
<evidence type="ECO:0000313" key="10">
    <source>
        <dbReference type="Proteomes" id="UP001500359"/>
    </source>
</evidence>
<name>A0ABN1LNX5_9ALTE</name>
<keyword evidence="2 5" id="KW-0560">Oxidoreductase</keyword>
<evidence type="ECO:0000259" key="7">
    <source>
        <dbReference type="Pfam" id="PF02826"/>
    </source>
</evidence>
<feature type="domain" description="D-isomer specific 2-hydroxyacid dehydrogenase NAD-binding" evidence="7">
    <location>
        <begin position="113"/>
        <end position="240"/>
    </location>
</feature>
<feature type="binding site" evidence="5">
    <location>
        <position position="232"/>
    </location>
    <ligand>
        <name>NAD(+)</name>
        <dbReference type="ChEBI" id="CHEBI:57540"/>
    </ligand>
</feature>
<dbReference type="InterPro" id="IPR020921">
    <property type="entry name" value="Erythronate-4-P_DHase"/>
</dbReference>
<dbReference type="SUPFAM" id="SSF51735">
    <property type="entry name" value="NAD(P)-binding Rossmann-fold domains"/>
    <property type="match status" value="1"/>
</dbReference>
<feature type="binding site" evidence="5">
    <location>
        <position position="45"/>
    </location>
    <ligand>
        <name>substrate</name>
    </ligand>
</feature>
<dbReference type="Pfam" id="PF11890">
    <property type="entry name" value="DUF3410"/>
    <property type="match status" value="1"/>
</dbReference>
<gene>
    <name evidence="5" type="primary">pdxB</name>
    <name evidence="9" type="ORF">GCM10009114_27970</name>
</gene>
<comment type="caution">
    <text evidence="9">The sequence shown here is derived from an EMBL/GenBank/DDBJ whole genome shotgun (WGS) entry which is preliminary data.</text>
</comment>
<keyword evidence="1 5" id="KW-0963">Cytoplasm</keyword>
<dbReference type="RefSeq" id="WP_343861001.1">
    <property type="nucleotide sequence ID" value="NZ_BAAAFD010000008.1"/>
</dbReference>
<accession>A0ABN1LNX5</accession>
<dbReference type="EC" id="1.1.1.290" evidence="5"/>
<comment type="subunit">
    <text evidence="5">Homodimer.</text>
</comment>
<dbReference type="Pfam" id="PF00389">
    <property type="entry name" value="2-Hacid_dh"/>
    <property type="match status" value="1"/>
</dbReference>
<evidence type="ECO:0000256" key="2">
    <source>
        <dbReference type="ARBA" id="ARBA00023002"/>
    </source>
</evidence>
<evidence type="ECO:0000259" key="6">
    <source>
        <dbReference type="Pfam" id="PF00389"/>
    </source>
</evidence>
<comment type="catalytic activity">
    <reaction evidence="5">
        <text>4-phospho-D-erythronate + NAD(+) = (R)-3-hydroxy-2-oxo-4-phosphooxybutanoate + NADH + H(+)</text>
        <dbReference type="Rhea" id="RHEA:18829"/>
        <dbReference type="ChEBI" id="CHEBI:15378"/>
        <dbReference type="ChEBI" id="CHEBI:57540"/>
        <dbReference type="ChEBI" id="CHEBI:57945"/>
        <dbReference type="ChEBI" id="CHEBI:58538"/>
        <dbReference type="ChEBI" id="CHEBI:58766"/>
        <dbReference type="EC" id="1.1.1.290"/>
    </reaction>
</comment>
<evidence type="ECO:0000313" key="9">
    <source>
        <dbReference type="EMBL" id="GAA0858418.1"/>
    </source>
</evidence>
<organism evidence="9 10">
    <name type="scientific">Aliiglaciecola litoralis</name>
    <dbReference type="NCBI Taxonomy" id="582857"/>
    <lineage>
        <taxon>Bacteria</taxon>
        <taxon>Pseudomonadati</taxon>
        <taxon>Pseudomonadota</taxon>
        <taxon>Gammaproteobacteria</taxon>
        <taxon>Alteromonadales</taxon>
        <taxon>Alteromonadaceae</taxon>
        <taxon>Aliiglaciecola</taxon>
    </lineage>
</organism>
<comment type="function">
    <text evidence="5">Catalyzes the oxidation of erythronate-4-phosphate to 3-hydroxy-2-oxo-4-phosphonooxybutanoate.</text>
</comment>
<protein>
    <recommendedName>
        <fullName evidence="5">Erythronate-4-phosphate dehydrogenase</fullName>
        <ecNumber evidence="5">1.1.1.290</ecNumber>
    </recommendedName>
</protein>
<feature type="binding site" evidence="5">
    <location>
        <position position="67"/>
    </location>
    <ligand>
        <name>substrate</name>
    </ligand>
</feature>
<feature type="domain" description="Erythronate-4-phosphate dehydrogenase dimerisation" evidence="8">
    <location>
        <begin position="307"/>
        <end position="370"/>
    </location>
</feature>
<dbReference type="InterPro" id="IPR036291">
    <property type="entry name" value="NAD(P)-bd_dom_sf"/>
</dbReference>
<dbReference type="InterPro" id="IPR006139">
    <property type="entry name" value="D-isomer_2_OHA_DH_cat_dom"/>
</dbReference>
<sequence>MNILYEDSMPYAQHYFPKLGNARAFSSHKIVADDLQDIDVLLVRSTTKVNEALLSKANKLVFVGTATAGSDHLDKGYLDARFIPWTSAAGCNAIAVAEYVLSCLMLRYANELDKLVNSTVGIVGAGHVGTALNKRLTALGIQTKLCDPPLQQQGDPREFVSLEQICRCDVISLHVPFVDNGPHPTQHMFDSERLAMLGPEQLLINACRGEVIDNQALYHCIQQGRSPTIMMDVWENEPNILFDLIPLVDVATAHIAGHSLEGKARGTFMLYQHLCQHFGLEETLTFASCLPHATALQFDHLHRLSPMEQVREAIFATYNVAQDSMLFKQQVNSADAFVYSRKHYAIRREFASVPLITGNFNPTEALYRLGFRASEGCPAK</sequence>
<feature type="active site" evidence="5">
    <location>
        <position position="237"/>
    </location>
</feature>
<keyword evidence="4 5" id="KW-0664">Pyridoxine biosynthesis</keyword>